<dbReference type="Proteomes" id="UP000218181">
    <property type="component" value="Unassembled WGS sequence"/>
</dbReference>
<dbReference type="STRING" id="1291764.GCA_001311235_02433"/>
<evidence type="ECO:0000259" key="3">
    <source>
        <dbReference type="PROSITE" id="PS50943"/>
    </source>
</evidence>
<gene>
    <name evidence="4" type="ORF">RT41_GL000453</name>
</gene>
<feature type="transmembrane region" description="Helical" evidence="2">
    <location>
        <begin position="101"/>
        <end position="120"/>
    </location>
</feature>
<keyword evidence="5" id="KW-1185">Reference proteome</keyword>
<sequence length="123" mass="14666">MMAIIIGEQIKKLRKEQNKSQDWLAEQLFFSRQAISKWESGDFVPDVETCERLSKIFNVSLDYLISGIETSGPKIDPQEFIYDPNKNKYIRKREEMNGWQFFAMYWWLLFPIGGFIDFVLNIR</sequence>
<dbReference type="Pfam" id="PF01381">
    <property type="entry name" value="HTH_3"/>
    <property type="match status" value="1"/>
</dbReference>
<evidence type="ECO:0000256" key="1">
    <source>
        <dbReference type="ARBA" id="ARBA00023125"/>
    </source>
</evidence>
<dbReference type="PANTHER" id="PTHR46558:SF4">
    <property type="entry name" value="DNA-BIDING PHAGE PROTEIN"/>
    <property type="match status" value="1"/>
</dbReference>
<dbReference type="SMART" id="SM00530">
    <property type="entry name" value="HTH_XRE"/>
    <property type="match status" value="1"/>
</dbReference>
<keyword evidence="2" id="KW-1133">Transmembrane helix</keyword>
<comment type="caution">
    <text evidence="4">The sequence shown here is derived from an EMBL/GenBank/DDBJ whole genome shotgun (WGS) entry which is preliminary data.</text>
</comment>
<dbReference type="Gene3D" id="1.10.260.40">
    <property type="entry name" value="lambda repressor-like DNA-binding domains"/>
    <property type="match status" value="1"/>
</dbReference>
<protein>
    <submittedName>
        <fullName evidence="4">XRE family transcriptional regulator</fullName>
    </submittedName>
</protein>
<evidence type="ECO:0000256" key="2">
    <source>
        <dbReference type="SAM" id="Phobius"/>
    </source>
</evidence>
<feature type="domain" description="HTH cro/C1-type" evidence="3">
    <location>
        <begin position="10"/>
        <end position="64"/>
    </location>
</feature>
<dbReference type="InterPro" id="IPR010982">
    <property type="entry name" value="Lambda_DNA-bd_dom_sf"/>
</dbReference>
<dbReference type="PROSITE" id="PS50943">
    <property type="entry name" value="HTH_CROC1"/>
    <property type="match status" value="1"/>
</dbReference>
<proteinExistence type="predicted"/>
<evidence type="ECO:0000313" key="4">
    <source>
        <dbReference type="EMBL" id="PCR99152.1"/>
    </source>
</evidence>
<reference evidence="4 5" key="1">
    <citation type="submission" date="2014-12" db="EMBL/GenBank/DDBJ databases">
        <title>Draft genome sequences of 10 type strains of Lactococcus.</title>
        <authorList>
            <person name="Sun Z."/>
            <person name="Zhong Z."/>
            <person name="Liu W."/>
            <person name="Zhang W."/>
            <person name="Zhang H."/>
        </authorList>
    </citation>
    <scope>NUCLEOTIDE SEQUENCE [LARGE SCALE GENOMIC DNA]</scope>
    <source>
        <strain evidence="4 5">JCM 16395</strain>
    </source>
</reference>
<keyword evidence="1" id="KW-0238">DNA-binding</keyword>
<dbReference type="RefSeq" id="WP_096818860.1">
    <property type="nucleotide sequence ID" value="NZ_JXJU01000011.1"/>
</dbReference>
<keyword evidence="2" id="KW-0812">Transmembrane</keyword>
<accession>A0A2A5RJ58</accession>
<name>A0A2A5RJ58_9LACT</name>
<dbReference type="AlphaFoldDB" id="A0A2A5RJ58"/>
<keyword evidence="2" id="KW-0472">Membrane</keyword>
<dbReference type="EMBL" id="JXJU01000011">
    <property type="protein sequence ID" value="PCR99152.1"/>
    <property type="molecule type" value="Genomic_DNA"/>
</dbReference>
<evidence type="ECO:0000313" key="5">
    <source>
        <dbReference type="Proteomes" id="UP000218181"/>
    </source>
</evidence>
<dbReference type="SUPFAM" id="SSF47413">
    <property type="entry name" value="lambda repressor-like DNA-binding domains"/>
    <property type="match status" value="1"/>
</dbReference>
<dbReference type="PANTHER" id="PTHR46558">
    <property type="entry name" value="TRACRIPTIONAL REGULATORY PROTEIN-RELATED-RELATED"/>
    <property type="match status" value="1"/>
</dbReference>
<dbReference type="GO" id="GO:0003677">
    <property type="term" value="F:DNA binding"/>
    <property type="evidence" value="ECO:0007669"/>
    <property type="project" value="UniProtKB-KW"/>
</dbReference>
<organism evidence="4 5">
    <name type="scientific">Lactococcus fujiensis JCM 16395</name>
    <dbReference type="NCBI Taxonomy" id="1291764"/>
    <lineage>
        <taxon>Bacteria</taxon>
        <taxon>Bacillati</taxon>
        <taxon>Bacillota</taxon>
        <taxon>Bacilli</taxon>
        <taxon>Lactobacillales</taxon>
        <taxon>Streptococcaceae</taxon>
        <taxon>Lactococcus</taxon>
    </lineage>
</organism>
<dbReference type="OrthoDB" id="9805856at2"/>
<dbReference type="InterPro" id="IPR001387">
    <property type="entry name" value="Cro/C1-type_HTH"/>
</dbReference>
<dbReference type="CDD" id="cd00093">
    <property type="entry name" value="HTH_XRE"/>
    <property type="match status" value="1"/>
</dbReference>